<sequence>MTRKSLVLVAVSLLAVLSACGDSQNPATQPPATTSVNFDVAAVAAQYIPAEILAAGELSPTSVNINPITPRHFKFTLTEPVTLAQMGLEDNPLVDDRSTGELPAGQFVQFTFKVQAETNELLEVTATDKVIPDITFGPFPPPPPSVNPIMLIAAFTAGISLAGLLFTWFRRRRRTG</sequence>
<protein>
    <submittedName>
        <fullName evidence="3">Uncharacterized protein</fullName>
    </submittedName>
</protein>
<name>A0ABZ2J5A8_9CHLR</name>
<dbReference type="RefSeq" id="WP_338738915.1">
    <property type="nucleotide sequence ID" value="NZ_CP146612.1"/>
</dbReference>
<evidence type="ECO:0000256" key="1">
    <source>
        <dbReference type="SAM" id="Phobius"/>
    </source>
</evidence>
<feature type="signal peptide" evidence="2">
    <location>
        <begin position="1"/>
        <end position="21"/>
    </location>
</feature>
<keyword evidence="4" id="KW-1185">Reference proteome</keyword>
<keyword evidence="1" id="KW-0812">Transmembrane</keyword>
<keyword evidence="1" id="KW-1133">Transmembrane helix</keyword>
<feature type="transmembrane region" description="Helical" evidence="1">
    <location>
        <begin position="149"/>
        <end position="169"/>
    </location>
</feature>
<reference evidence="3 4" key="1">
    <citation type="submission" date="2024-03" db="EMBL/GenBank/DDBJ databases">
        <title>A Dehalogenimonas Isolated from Estuarine Sediments Dihaloeliminates Chlorinated Alkanes.</title>
        <authorList>
            <person name="Yang Y."/>
            <person name="Wang H."/>
        </authorList>
    </citation>
    <scope>NUCLEOTIDE SEQUENCE [LARGE SCALE GENOMIC DNA]</scope>
    <source>
        <strain evidence="3 4">W</strain>
    </source>
</reference>
<proteinExistence type="predicted"/>
<organism evidence="3 4">
    <name type="scientific">Candidatus Dehalogenimonas loeffleri</name>
    <dbReference type="NCBI Taxonomy" id="3127115"/>
    <lineage>
        <taxon>Bacteria</taxon>
        <taxon>Bacillati</taxon>
        <taxon>Chloroflexota</taxon>
        <taxon>Dehalococcoidia</taxon>
        <taxon>Dehalococcoidales</taxon>
        <taxon>Dehalococcoidaceae</taxon>
        <taxon>Dehalogenimonas</taxon>
    </lineage>
</organism>
<keyword evidence="1" id="KW-0472">Membrane</keyword>
<dbReference type="EMBL" id="CP146612">
    <property type="protein sequence ID" value="WWX26093.1"/>
    <property type="molecule type" value="Genomic_DNA"/>
</dbReference>
<evidence type="ECO:0000313" key="4">
    <source>
        <dbReference type="Proteomes" id="UP001375370"/>
    </source>
</evidence>
<feature type="chain" id="PRO_5046960661" evidence="2">
    <location>
        <begin position="22"/>
        <end position="176"/>
    </location>
</feature>
<dbReference type="PROSITE" id="PS51257">
    <property type="entry name" value="PROKAR_LIPOPROTEIN"/>
    <property type="match status" value="1"/>
</dbReference>
<keyword evidence="2" id="KW-0732">Signal</keyword>
<accession>A0ABZ2J5A8</accession>
<evidence type="ECO:0000256" key="2">
    <source>
        <dbReference type="SAM" id="SignalP"/>
    </source>
</evidence>
<evidence type="ECO:0000313" key="3">
    <source>
        <dbReference type="EMBL" id="WWX26093.1"/>
    </source>
</evidence>
<dbReference type="Proteomes" id="UP001375370">
    <property type="component" value="Chromosome"/>
</dbReference>
<gene>
    <name evidence="3" type="ORF">V8247_03760</name>
</gene>